<evidence type="ECO:0000256" key="1">
    <source>
        <dbReference type="ARBA" id="ARBA00008569"/>
    </source>
</evidence>
<dbReference type="InterPro" id="IPR022908">
    <property type="entry name" value="Taw3"/>
</dbReference>
<dbReference type="InterPro" id="IPR036602">
    <property type="entry name" value="tRNA_yW-synthesising-like_sf"/>
</dbReference>
<comment type="similarity">
    <text evidence="1 7">Belongs to the TYW3 family.</text>
</comment>
<comment type="caution">
    <text evidence="9">The sequence shown here is derived from an EMBL/GenBank/DDBJ whole genome shotgun (WGS) entry which is preliminary data.</text>
</comment>
<proteinExistence type="inferred from homology"/>
<feature type="domain" description="tRNA wybutosine-synthesizing protein" evidence="8">
    <location>
        <begin position="13"/>
        <end position="194"/>
    </location>
</feature>
<keyword evidence="3 7" id="KW-0808">Transferase</keyword>
<dbReference type="SUPFAM" id="SSF111278">
    <property type="entry name" value="SSo0622-like"/>
    <property type="match status" value="1"/>
</dbReference>
<dbReference type="GO" id="GO:0030488">
    <property type="term" value="P:tRNA methylation"/>
    <property type="evidence" value="ECO:0007669"/>
    <property type="project" value="InterPro"/>
</dbReference>
<dbReference type="GO" id="GO:0008175">
    <property type="term" value="F:tRNA methyltransferase activity"/>
    <property type="evidence" value="ECO:0007669"/>
    <property type="project" value="InterPro"/>
</dbReference>
<comment type="function">
    <text evidence="7">S-adenosyl-L-methionine-dependent methyltransferase that acts as a component of the wyosine derivatives biosynthesis pathway. Probably methylates N-4 position of wybutosine-86 to produce wybutosine-72.</text>
</comment>
<evidence type="ECO:0000259" key="8">
    <source>
        <dbReference type="Pfam" id="PF02676"/>
    </source>
</evidence>
<keyword evidence="4 7" id="KW-0949">S-adenosyl-L-methionine</keyword>
<protein>
    <recommendedName>
        <fullName evidence="6 7">tRNA(Phe) 7-((3-amino-3-carboxypropyl)-4-demethylwyosine(37)-N(4))-methyltransferase</fullName>
        <ecNumber evidence="7">2.1.1.282</ecNumber>
    </recommendedName>
    <alternativeName>
        <fullName evidence="7">tRNA wyosine derivatives biosynthesis protein Taw3</fullName>
    </alternativeName>
</protein>
<dbReference type="GO" id="GO:0031591">
    <property type="term" value="P:wybutosine biosynthetic process"/>
    <property type="evidence" value="ECO:0007669"/>
    <property type="project" value="InterPro"/>
</dbReference>
<dbReference type="PANTHER" id="PTHR48418:SF1">
    <property type="entry name" value="TRNA WYBUTOSINE-SYNTHESIZING PROTEIN 3"/>
    <property type="match status" value="1"/>
</dbReference>
<dbReference type="PANTHER" id="PTHR48418">
    <property type="entry name" value="TRNA WYBUTOSINE-SYNTHESIZING PROTEIN 3"/>
    <property type="match status" value="1"/>
</dbReference>
<dbReference type="HAMAP" id="MF_00266">
    <property type="entry name" value="TYW3_archaea"/>
    <property type="match status" value="1"/>
</dbReference>
<dbReference type="AlphaFoldDB" id="A0A7C4D7H0"/>
<evidence type="ECO:0000256" key="3">
    <source>
        <dbReference type="ARBA" id="ARBA00022679"/>
    </source>
</evidence>
<accession>A0A7C4D7H0</accession>
<sequence>MVKIDQRYWRFFKTKYWNRLWEDLEIGYLDKQLLQLLIRLNMDLNIYTMSSCSGRIVFSDSTYPWSREETSIVFKKHGFIDLNDILNIIGKKIIRRLWVNVSGPIIHLSVSKPSYIKLLLNIAHEAGLKHSGLISINKYKGFIIELMSGVKLSHLLKTPDKYITDTSELETLVNIINEVLVQGEKYLNRLREIVNRKIPIEEDVEIIEDAKKRGIILY</sequence>
<evidence type="ECO:0000256" key="5">
    <source>
        <dbReference type="ARBA" id="ARBA00022694"/>
    </source>
</evidence>
<dbReference type="Pfam" id="PF02676">
    <property type="entry name" value="TYW3"/>
    <property type="match status" value="1"/>
</dbReference>
<keyword evidence="5 7" id="KW-0819">tRNA processing</keyword>
<dbReference type="EMBL" id="DTBJ01000033">
    <property type="protein sequence ID" value="HGM58801.1"/>
    <property type="molecule type" value="Genomic_DNA"/>
</dbReference>
<keyword evidence="2 7" id="KW-0489">Methyltransferase</keyword>
<comment type="catalytic activity">
    <reaction evidence="7">
        <text>4-demethyl-7-[(3S)-3-amino-3-carboxypropyl]wyosine(37) in tRNA(Phe) + S-adenosyl-L-methionine = 7-[(3S)-3-amino-3-carboxypropyl]wyosine(37) in tRNA(Phe) + S-adenosyl-L-homocysteine + H(+)</text>
        <dbReference type="Rhea" id="RHEA:36635"/>
        <dbReference type="Rhea" id="RHEA-COMP:10378"/>
        <dbReference type="Rhea" id="RHEA-COMP:10379"/>
        <dbReference type="ChEBI" id="CHEBI:15378"/>
        <dbReference type="ChEBI" id="CHEBI:57856"/>
        <dbReference type="ChEBI" id="CHEBI:59789"/>
        <dbReference type="ChEBI" id="CHEBI:73543"/>
        <dbReference type="ChEBI" id="CHEBI:73550"/>
        <dbReference type="EC" id="2.1.1.282"/>
    </reaction>
</comment>
<evidence type="ECO:0000256" key="7">
    <source>
        <dbReference type="HAMAP-Rule" id="MF_00266"/>
    </source>
</evidence>
<name>A0A7C4D7H0_STAMA</name>
<dbReference type="InterPro" id="IPR003827">
    <property type="entry name" value="tRNA_yW-synthesising"/>
</dbReference>
<evidence type="ECO:0000256" key="2">
    <source>
        <dbReference type="ARBA" id="ARBA00022603"/>
    </source>
</evidence>
<gene>
    <name evidence="7" type="primary">taw3</name>
    <name evidence="9" type="ORF">ENU14_04375</name>
</gene>
<organism evidence="9">
    <name type="scientific">Staphylothermus marinus</name>
    <dbReference type="NCBI Taxonomy" id="2280"/>
    <lineage>
        <taxon>Archaea</taxon>
        <taxon>Thermoproteota</taxon>
        <taxon>Thermoprotei</taxon>
        <taxon>Desulfurococcales</taxon>
        <taxon>Desulfurococcaceae</taxon>
        <taxon>Staphylothermus</taxon>
    </lineage>
</organism>
<reference evidence="9" key="1">
    <citation type="journal article" date="2020" name="mSystems">
        <title>Genome- and Community-Level Interaction Insights into Carbon Utilization and Element Cycling Functions of Hydrothermarchaeota in Hydrothermal Sediment.</title>
        <authorList>
            <person name="Zhou Z."/>
            <person name="Liu Y."/>
            <person name="Xu W."/>
            <person name="Pan J."/>
            <person name="Luo Z.H."/>
            <person name="Li M."/>
        </authorList>
    </citation>
    <scope>NUCLEOTIDE SEQUENCE [LARGE SCALE GENOMIC DNA]</scope>
    <source>
        <strain evidence="9">SpSt-642</strain>
    </source>
</reference>
<dbReference type="Gene3D" id="3.30.1960.10">
    <property type="entry name" value="tRNA wybutosine-synthesizing-like"/>
    <property type="match status" value="1"/>
</dbReference>
<evidence type="ECO:0000256" key="6">
    <source>
        <dbReference type="ARBA" id="ARBA00030554"/>
    </source>
</evidence>
<evidence type="ECO:0000256" key="4">
    <source>
        <dbReference type="ARBA" id="ARBA00022691"/>
    </source>
</evidence>
<evidence type="ECO:0000313" key="9">
    <source>
        <dbReference type="EMBL" id="HGM58801.1"/>
    </source>
</evidence>
<dbReference type="EC" id="2.1.1.282" evidence="7"/>
<dbReference type="NCBIfam" id="NF003263">
    <property type="entry name" value="PRK04235.1-1"/>
    <property type="match status" value="1"/>
</dbReference>